<proteinExistence type="predicted"/>
<gene>
    <name evidence="1" type="ORF">PoMZ_03449</name>
</gene>
<reference evidence="1 2" key="1">
    <citation type="journal article" date="2019" name="Mol. Biol. Evol.">
        <title>Blast fungal genomes show frequent chromosomal changes, gene gains and losses, and effector gene turnover.</title>
        <authorList>
            <person name="Gomez Luciano L.B."/>
            <person name="Jason Tsai I."/>
            <person name="Chuma I."/>
            <person name="Tosa Y."/>
            <person name="Chen Y.H."/>
            <person name="Li J.Y."/>
            <person name="Li M.Y."/>
            <person name="Jade Lu M.Y."/>
            <person name="Nakayashiki H."/>
            <person name="Li W.H."/>
        </authorList>
    </citation>
    <scope>NUCLEOTIDE SEQUENCE [LARGE SCALE GENOMIC DNA]</scope>
    <source>
        <strain evidence="1">MZ5-1-6</strain>
    </source>
</reference>
<evidence type="ECO:0000313" key="1">
    <source>
        <dbReference type="EMBL" id="QBZ58496.1"/>
    </source>
</evidence>
<dbReference type="Proteomes" id="UP000294847">
    <property type="component" value="Chromosome 3"/>
</dbReference>
<evidence type="ECO:0000313" key="2">
    <source>
        <dbReference type="Proteomes" id="UP000294847"/>
    </source>
</evidence>
<protein>
    <submittedName>
        <fullName evidence="1">Uncharacterized protein</fullName>
    </submittedName>
</protein>
<dbReference type="EMBL" id="CP034206">
    <property type="protein sequence ID" value="QBZ58496.1"/>
    <property type="molecule type" value="Genomic_DNA"/>
</dbReference>
<sequence>MSSKFFVVPPRVIALKASNAFKRRQSRVRRRMMIEKVNVPEGLEKFKGGSI</sequence>
<accession>A0A4P7NBM9</accession>
<name>A0A4P7NBM9_PYROR</name>
<organism evidence="1 2">
    <name type="scientific">Pyricularia oryzae</name>
    <name type="common">Rice blast fungus</name>
    <name type="synonym">Magnaporthe oryzae</name>
    <dbReference type="NCBI Taxonomy" id="318829"/>
    <lineage>
        <taxon>Eukaryota</taxon>
        <taxon>Fungi</taxon>
        <taxon>Dikarya</taxon>
        <taxon>Ascomycota</taxon>
        <taxon>Pezizomycotina</taxon>
        <taxon>Sordariomycetes</taxon>
        <taxon>Sordariomycetidae</taxon>
        <taxon>Magnaporthales</taxon>
        <taxon>Pyriculariaceae</taxon>
        <taxon>Pyricularia</taxon>
    </lineage>
</organism>
<dbReference type="AlphaFoldDB" id="A0A4P7NBM9"/>